<proteinExistence type="predicted"/>
<dbReference type="EMBL" id="HBKP01000022">
    <property type="protein sequence ID" value="CAE2198628.1"/>
    <property type="molecule type" value="Transcribed_RNA"/>
</dbReference>
<evidence type="ECO:0000313" key="1">
    <source>
        <dbReference type="EMBL" id="CAE2198628.1"/>
    </source>
</evidence>
<organism evidence="1">
    <name type="scientific">Vannella robusta</name>
    <dbReference type="NCBI Taxonomy" id="1487602"/>
    <lineage>
        <taxon>Eukaryota</taxon>
        <taxon>Amoebozoa</taxon>
        <taxon>Discosea</taxon>
        <taxon>Flabellinia</taxon>
        <taxon>Vannellidae</taxon>
        <taxon>Vannella</taxon>
    </lineage>
</organism>
<reference evidence="1" key="1">
    <citation type="submission" date="2021-01" db="EMBL/GenBank/DDBJ databases">
        <authorList>
            <person name="Corre E."/>
            <person name="Pelletier E."/>
            <person name="Niang G."/>
            <person name="Scheremetjew M."/>
            <person name="Finn R."/>
            <person name="Kale V."/>
            <person name="Holt S."/>
            <person name="Cochrane G."/>
            <person name="Meng A."/>
            <person name="Brown T."/>
            <person name="Cohen L."/>
        </authorList>
    </citation>
    <scope>NUCLEOTIDE SEQUENCE</scope>
    <source>
        <strain evidence="1">DIVA3 518/3/11/1/6</strain>
    </source>
</reference>
<accession>A0A7S4M3W5</accession>
<name>A0A7S4M3W5_9EUKA</name>
<gene>
    <name evidence="1" type="ORF">VSP0166_LOCUS12</name>
</gene>
<sequence length="138" mass="15969">MPPKSPLSTTTNNSIAVHNLPPNARQVDINILVAKTHVAPFLSDSWLDTETNIGHLLLKKEKFMGFVLFVLNRHFSQEDELKCFFEQELVTRSQRNRLHTPHQRHTFNDAFNDDPYFDLMSRDHGQNGRNLAIIIIFS</sequence>
<dbReference type="AlphaFoldDB" id="A0A7S4M3W5"/>
<protein>
    <submittedName>
        <fullName evidence="1">Uncharacterized protein</fullName>
    </submittedName>
</protein>